<evidence type="ECO:0000313" key="3">
    <source>
        <dbReference type="Proteomes" id="UP000435648"/>
    </source>
</evidence>
<name>A0A857C7S2_9HYPH</name>
<dbReference type="SUPFAM" id="SSF158682">
    <property type="entry name" value="TerB-like"/>
    <property type="match status" value="1"/>
</dbReference>
<dbReference type="Gene3D" id="1.10.3680.10">
    <property type="entry name" value="TerB-like"/>
    <property type="match status" value="1"/>
</dbReference>
<dbReference type="InterPro" id="IPR007486">
    <property type="entry name" value="YebE"/>
</dbReference>
<dbReference type="CDD" id="cd07178">
    <property type="entry name" value="terB_like_YebE"/>
    <property type="match status" value="1"/>
</dbReference>
<proteinExistence type="predicted"/>
<dbReference type="RefSeq" id="WP_158193917.1">
    <property type="nucleotide sequence ID" value="NZ_CP046908.1"/>
</dbReference>
<dbReference type="AlphaFoldDB" id="A0A857C7S2"/>
<dbReference type="InterPro" id="IPR029024">
    <property type="entry name" value="TerB-like"/>
</dbReference>
<accession>A0A857C7S2</accession>
<reference evidence="2 3" key="1">
    <citation type="submission" date="2019-12" db="EMBL/GenBank/DDBJ databases">
        <title>The genome of Stappia indica PHM037.</title>
        <authorList>
            <person name="Kacar D."/>
            <person name="Galan B."/>
            <person name="Canedo L."/>
            <person name="Rodriguez P."/>
            <person name="de la Calle F."/>
            <person name="Garcia J.L."/>
        </authorList>
    </citation>
    <scope>NUCLEOTIDE SEQUENCE [LARGE SCALE GENOMIC DNA]</scope>
    <source>
        <strain evidence="2 3">PHM037</strain>
    </source>
</reference>
<feature type="region of interest" description="Disordered" evidence="1">
    <location>
        <begin position="14"/>
        <end position="33"/>
    </location>
</feature>
<feature type="region of interest" description="Disordered" evidence="1">
    <location>
        <begin position="102"/>
        <end position="136"/>
    </location>
</feature>
<feature type="compositionally biased region" description="Low complexity" evidence="1">
    <location>
        <begin position="104"/>
        <end position="120"/>
    </location>
</feature>
<dbReference type="KEGG" id="siw:GH266_10810"/>
<protein>
    <submittedName>
        <fullName evidence="2">DUF533 domain-containing protein</fullName>
    </submittedName>
</protein>
<dbReference type="Proteomes" id="UP000435648">
    <property type="component" value="Chromosome"/>
</dbReference>
<dbReference type="OrthoDB" id="5459344at2"/>
<dbReference type="Pfam" id="PF04391">
    <property type="entry name" value="DUF533"/>
    <property type="match status" value="1"/>
</dbReference>
<evidence type="ECO:0000313" key="2">
    <source>
        <dbReference type="EMBL" id="QGZ34961.1"/>
    </source>
</evidence>
<dbReference type="EMBL" id="CP046908">
    <property type="protein sequence ID" value="QGZ34961.1"/>
    <property type="molecule type" value="Genomic_DNA"/>
</dbReference>
<gene>
    <name evidence="2" type="ORF">GH266_10810</name>
</gene>
<evidence type="ECO:0000256" key="1">
    <source>
        <dbReference type="SAM" id="MobiDB-lite"/>
    </source>
</evidence>
<organism evidence="2 3">
    <name type="scientific">Stappia indica</name>
    <dbReference type="NCBI Taxonomy" id="538381"/>
    <lineage>
        <taxon>Bacteria</taxon>
        <taxon>Pseudomonadati</taxon>
        <taxon>Pseudomonadota</taxon>
        <taxon>Alphaproteobacteria</taxon>
        <taxon>Hyphomicrobiales</taxon>
        <taxon>Stappiaceae</taxon>
        <taxon>Stappia</taxon>
    </lineage>
</organism>
<sequence>MFDARKLLEEFMGQGGGSSAGSGRTGSGGSGAGDLLARGQDYLRSSGSGGLAGGALAGGLAGLLLGTKGGRKIGKKALTYGGMALVAGLAYKAYRDYRGGGGAAPASAQGAPDTASSSAPVLPPPSDSPFSPARQPGGEEEFALVLLTAMISAAKADGHIDADEQRKIFDKLDTLDLDSEAKAFVMDELRAPLDIDRVVKGAKSPEAALEVYAASRLAIDPDHPAERAYLQMLAARLGLEPGLAEEVDRAVAEAEASL</sequence>
<feature type="compositionally biased region" description="Gly residues" evidence="1">
    <location>
        <begin position="14"/>
        <end position="32"/>
    </location>
</feature>